<comment type="similarity">
    <text evidence="8">Belongs to the tRNA(Ile)-lysidine synthase family.</text>
</comment>
<evidence type="ECO:0000256" key="2">
    <source>
        <dbReference type="ARBA" id="ARBA00022490"/>
    </source>
</evidence>
<keyword evidence="5 8" id="KW-0547">Nucleotide-binding</keyword>
<dbReference type="RefSeq" id="WP_277568992.1">
    <property type="nucleotide sequence ID" value="NZ_JAPDHZ010000008.1"/>
</dbReference>
<dbReference type="GO" id="GO:0005524">
    <property type="term" value="F:ATP binding"/>
    <property type="evidence" value="ECO:0007669"/>
    <property type="project" value="UniProtKB-UniRule"/>
</dbReference>
<dbReference type="Pfam" id="PF01171">
    <property type="entry name" value="ATP_bind_3"/>
    <property type="match status" value="1"/>
</dbReference>
<dbReference type="EMBL" id="JAPDHZ010000008">
    <property type="protein sequence ID" value="MDG0795323.1"/>
    <property type="molecule type" value="Genomic_DNA"/>
</dbReference>
<evidence type="ECO:0000256" key="1">
    <source>
        <dbReference type="ARBA" id="ARBA00004496"/>
    </source>
</evidence>
<evidence type="ECO:0000259" key="9">
    <source>
        <dbReference type="SMART" id="SM00977"/>
    </source>
</evidence>
<evidence type="ECO:0000256" key="3">
    <source>
        <dbReference type="ARBA" id="ARBA00022598"/>
    </source>
</evidence>
<dbReference type="GO" id="GO:0005737">
    <property type="term" value="C:cytoplasm"/>
    <property type="evidence" value="ECO:0007669"/>
    <property type="project" value="UniProtKB-SubCell"/>
</dbReference>
<dbReference type="InterPro" id="IPR011063">
    <property type="entry name" value="TilS/TtcA_N"/>
</dbReference>
<proteinExistence type="inferred from homology"/>
<dbReference type="InterPro" id="IPR012795">
    <property type="entry name" value="tRNA_Ile_lys_synt_N"/>
</dbReference>
<comment type="caution">
    <text evidence="10">The sequence shown here is derived from an EMBL/GenBank/DDBJ whole genome shotgun (WGS) entry which is preliminary data.</text>
</comment>
<dbReference type="GO" id="GO:0006400">
    <property type="term" value="P:tRNA modification"/>
    <property type="evidence" value="ECO:0007669"/>
    <property type="project" value="UniProtKB-UniRule"/>
</dbReference>
<feature type="binding site" evidence="8">
    <location>
        <begin position="32"/>
        <end position="37"/>
    </location>
    <ligand>
        <name>ATP</name>
        <dbReference type="ChEBI" id="CHEBI:30616"/>
    </ligand>
</feature>
<dbReference type="NCBIfam" id="TIGR02432">
    <property type="entry name" value="lysidine_TilS_N"/>
    <property type="match status" value="1"/>
</dbReference>
<evidence type="ECO:0000256" key="8">
    <source>
        <dbReference type="HAMAP-Rule" id="MF_01161"/>
    </source>
</evidence>
<dbReference type="SMART" id="SM00977">
    <property type="entry name" value="TilS_C"/>
    <property type="match status" value="1"/>
</dbReference>
<evidence type="ECO:0000256" key="6">
    <source>
        <dbReference type="ARBA" id="ARBA00022840"/>
    </source>
</evidence>
<accession>A0A9X4KNJ4</accession>
<dbReference type="PANTHER" id="PTHR43033">
    <property type="entry name" value="TRNA(ILE)-LYSIDINE SYNTHASE-RELATED"/>
    <property type="match status" value="1"/>
</dbReference>
<evidence type="ECO:0000313" key="11">
    <source>
        <dbReference type="Proteomes" id="UP001153387"/>
    </source>
</evidence>
<comment type="function">
    <text evidence="8">Ligates lysine onto the cytidine present at position 34 of the AUA codon-specific tRNA(Ile) that contains the anticodon CAU, in an ATP-dependent manner. Cytidine is converted to lysidine, thus changing the amino acid specificity of the tRNA from methionine to isoleucine.</text>
</comment>
<keyword evidence="2 8" id="KW-0963">Cytoplasm</keyword>
<dbReference type="PANTHER" id="PTHR43033:SF1">
    <property type="entry name" value="TRNA(ILE)-LYSIDINE SYNTHASE-RELATED"/>
    <property type="match status" value="1"/>
</dbReference>
<keyword evidence="6 8" id="KW-0067">ATP-binding</keyword>
<protein>
    <recommendedName>
        <fullName evidence="8">tRNA(Ile)-lysidine synthase</fullName>
        <ecNumber evidence="8">6.3.4.19</ecNumber>
    </recommendedName>
    <alternativeName>
        <fullName evidence="8">tRNA(Ile)-2-lysyl-cytidine synthase</fullName>
    </alternativeName>
    <alternativeName>
        <fullName evidence="8">tRNA(Ile)-lysidine synthetase</fullName>
    </alternativeName>
</protein>
<sequence length="482" mass="52521">MEAQDDLAVRIARLLRDTFGIGPGARIVAGVSGGPDSMAMLHLLQAPAVRDGWLVIAAHVNHGFRGTESDAEAALVRETAAAWGIPFELAEIDMPAYIEATGLNSQAASRERRYAFLRDVARRHGAKTIAVAHHADDQAETVLMRMLRGSGVTGLAGIPMRRAEEELELIRPLLRITKGELLAYNERHGVPFATDSSNAKTHYVRNAIRLEALPYLERYNPDLRAGLARLAELASADDDYMEAEARRALAAGARRSGGGWRLDARLVRGFHLALQRRMIKLILNGLAGPHAQARFEQVEEIVAILTAARPDVARVDIGGGLVLLREYGYAYIGPAPDAQAGYAYTVAELPARTERLEVSVPECGLVFRFSREAGICDPSPGSRWEAFFDEAELALPLAVRSRMPGDRMEPLGLNGSKKVQDILVDAKVPRSLRHLKPLLIDGDGRILWIPGLRRSRHAVPKPNSGAGAAIRVTCSESSHHTV</sequence>
<dbReference type="EC" id="6.3.4.19" evidence="8"/>
<dbReference type="SUPFAM" id="SSF56037">
    <property type="entry name" value="PheT/TilS domain"/>
    <property type="match status" value="1"/>
</dbReference>
<dbReference type="SUPFAM" id="SSF82829">
    <property type="entry name" value="MesJ substrate recognition domain-like"/>
    <property type="match status" value="1"/>
</dbReference>
<keyword evidence="11" id="KW-1185">Reference proteome</keyword>
<dbReference type="Pfam" id="PF11734">
    <property type="entry name" value="TilS_C"/>
    <property type="match status" value="1"/>
</dbReference>
<dbReference type="CDD" id="cd01992">
    <property type="entry name" value="TilS_N"/>
    <property type="match status" value="1"/>
</dbReference>
<evidence type="ECO:0000256" key="4">
    <source>
        <dbReference type="ARBA" id="ARBA00022694"/>
    </source>
</evidence>
<evidence type="ECO:0000256" key="5">
    <source>
        <dbReference type="ARBA" id="ARBA00022741"/>
    </source>
</evidence>
<dbReference type="HAMAP" id="MF_01161">
    <property type="entry name" value="tRNA_Ile_lys_synt"/>
    <property type="match status" value="1"/>
</dbReference>
<dbReference type="InterPro" id="IPR012796">
    <property type="entry name" value="Lysidine-tRNA-synth_C"/>
</dbReference>
<dbReference type="NCBIfam" id="TIGR02433">
    <property type="entry name" value="lysidine_TilS_C"/>
    <property type="match status" value="1"/>
</dbReference>
<comment type="domain">
    <text evidence="8">The N-terminal region contains the highly conserved SGGXDS motif, predicted to be a P-loop motif involved in ATP binding.</text>
</comment>
<dbReference type="InterPro" id="IPR012094">
    <property type="entry name" value="tRNA_Ile_lys_synt"/>
</dbReference>
<name>A0A9X4KNJ4_9BACL</name>
<dbReference type="AlphaFoldDB" id="A0A9X4KNJ4"/>
<gene>
    <name evidence="8 10" type="primary">tilS</name>
    <name evidence="10" type="ORF">OMP38_34240</name>
</gene>
<organism evidence="10 11">
    <name type="scientific">Cohnella ginsengisoli</name>
    <dbReference type="NCBI Taxonomy" id="425004"/>
    <lineage>
        <taxon>Bacteria</taxon>
        <taxon>Bacillati</taxon>
        <taxon>Bacillota</taxon>
        <taxon>Bacilli</taxon>
        <taxon>Bacillales</taxon>
        <taxon>Paenibacillaceae</taxon>
        <taxon>Cohnella</taxon>
    </lineage>
</organism>
<dbReference type="Gene3D" id="3.30.465.60">
    <property type="match status" value="1"/>
</dbReference>
<dbReference type="SUPFAM" id="SSF52402">
    <property type="entry name" value="Adenine nucleotide alpha hydrolases-like"/>
    <property type="match status" value="1"/>
</dbReference>
<dbReference type="InterPro" id="IPR014729">
    <property type="entry name" value="Rossmann-like_a/b/a_fold"/>
</dbReference>
<comment type="catalytic activity">
    <reaction evidence="7 8">
        <text>cytidine(34) in tRNA(Ile2) + L-lysine + ATP = lysidine(34) in tRNA(Ile2) + AMP + diphosphate + H(+)</text>
        <dbReference type="Rhea" id="RHEA:43744"/>
        <dbReference type="Rhea" id="RHEA-COMP:10625"/>
        <dbReference type="Rhea" id="RHEA-COMP:10670"/>
        <dbReference type="ChEBI" id="CHEBI:15378"/>
        <dbReference type="ChEBI" id="CHEBI:30616"/>
        <dbReference type="ChEBI" id="CHEBI:32551"/>
        <dbReference type="ChEBI" id="CHEBI:33019"/>
        <dbReference type="ChEBI" id="CHEBI:82748"/>
        <dbReference type="ChEBI" id="CHEBI:83665"/>
        <dbReference type="ChEBI" id="CHEBI:456215"/>
        <dbReference type="EC" id="6.3.4.19"/>
    </reaction>
</comment>
<reference evidence="10 11" key="1">
    <citation type="submission" date="2022-10" db="EMBL/GenBank/DDBJ databases">
        <title>Comparative genomic analysis of Cohnella hashimotonis sp. nov., isolated from the International Space Station.</title>
        <authorList>
            <person name="Simpson A."/>
            <person name="Venkateswaran K."/>
        </authorList>
    </citation>
    <scope>NUCLEOTIDE SEQUENCE [LARGE SCALE GENOMIC DNA]</scope>
    <source>
        <strain evidence="10 11">DSM 18997</strain>
    </source>
</reference>
<dbReference type="Gene3D" id="3.40.50.620">
    <property type="entry name" value="HUPs"/>
    <property type="match status" value="1"/>
</dbReference>
<evidence type="ECO:0000256" key="7">
    <source>
        <dbReference type="ARBA" id="ARBA00048539"/>
    </source>
</evidence>
<feature type="domain" description="Lysidine-tRNA(Ile) synthetase C-terminal" evidence="9">
    <location>
        <begin position="397"/>
        <end position="472"/>
    </location>
</feature>
<evidence type="ECO:0000313" key="10">
    <source>
        <dbReference type="EMBL" id="MDG0795323.1"/>
    </source>
</evidence>
<keyword evidence="4 8" id="KW-0819">tRNA processing</keyword>
<keyword evidence="3 8" id="KW-0436">Ligase</keyword>
<dbReference type="GO" id="GO:0032267">
    <property type="term" value="F:tRNA(Ile)-lysidine synthase activity"/>
    <property type="evidence" value="ECO:0007669"/>
    <property type="project" value="UniProtKB-EC"/>
</dbReference>
<comment type="subcellular location">
    <subcellularLocation>
        <location evidence="1 8">Cytoplasm</location>
    </subcellularLocation>
</comment>
<dbReference type="Proteomes" id="UP001153387">
    <property type="component" value="Unassembled WGS sequence"/>
</dbReference>